<proteinExistence type="predicted"/>
<evidence type="ECO:0000313" key="1">
    <source>
        <dbReference type="EnsemblMetazoa" id="G14292.1:cds"/>
    </source>
</evidence>
<dbReference type="EnsemblMetazoa" id="G14292.1">
    <property type="protein sequence ID" value="G14292.1:cds"/>
    <property type="gene ID" value="G14292"/>
</dbReference>
<reference evidence="1" key="1">
    <citation type="submission" date="2022-08" db="UniProtKB">
        <authorList>
            <consortium name="EnsemblMetazoa"/>
        </authorList>
    </citation>
    <scope>IDENTIFICATION</scope>
    <source>
        <strain evidence="1">05x7-T-G4-1.051#20</strain>
    </source>
</reference>
<organism evidence="1 2">
    <name type="scientific">Magallana gigas</name>
    <name type="common">Pacific oyster</name>
    <name type="synonym">Crassostrea gigas</name>
    <dbReference type="NCBI Taxonomy" id="29159"/>
    <lineage>
        <taxon>Eukaryota</taxon>
        <taxon>Metazoa</taxon>
        <taxon>Spiralia</taxon>
        <taxon>Lophotrochozoa</taxon>
        <taxon>Mollusca</taxon>
        <taxon>Bivalvia</taxon>
        <taxon>Autobranchia</taxon>
        <taxon>Pteriomorphia</taxon>
        <taxon>Ostreida</taxon>
        <taxon>Ostreoidea</taxon>
        <taxon>Ostreidae</taxon>
        <taxon>Magallana</taxon>
    </lineage>
</organism>
<dbReference type="AlphaFoldDB" id="A0A8W8IJB2"/>
<protein>
    <recommendedName>
        <fullName evidence="3">PDZ domain-containing protein</fullName>
    </recommendedName>
</protein>
<evidence type="ECO:0008006" key="3">
    <source>
        <dbReference type="Google" id="ProtNLM"/>
    </source>
</evidence>
<keyword evidence="2" id="KW-1185">Reference proteome</keyword>
<evidence type="ECO:0000313" key="2">
    <source>
        <dbReference type="Proteomes" id="UP000005408"/>
    </source>
</evidence>
<dbReference type="OrthoDB" id="6197764at2759"/>
<accession>A0A8W8IJB2</accession>
<name>A0A8W8IJB2_MAGGI</name>
<dbReference type="Proteomes" id="UP000005408">
    <property type="component" value="Unassembled WGS sequence"/>
</dbReference>
<sequence length="354" mass="39894">MDGIDGIIMNGATESCCNVNNGGSTCQKEEKILKCVQSLEIKDDQNCDDEKSFEFIETTELTVIQRTKKGKQLKRIDTRESTLLDKSSLVSEIFVRYPKEDIDKEESLGGFISTIRRSDGAFLHAFCSLEEDGIFAKALHLKNKDILVSLNGIKILGSFTHDNADVVEMFRNLPMSKTISMVKYNRRSDKFTTIEFLLEIASEEIIVKEDSVKLTNDPPMVAAIVCPRSNKSLAYTNGQLNLCNSGDVSSNCAHHFVVTKTLAGYYLAYTFQVQIDKSKYLGLKGERLDVIDKTKGIPMFRQEQIDRDVFLKPDGYDNKYVHYNETTGNYELGTRETAVAESFGVWIERTDCTP</sequence>